<evidence type="ECO:0000256" key="7">
    <source>
        <dbReference type="SAM" id="Phobius"/>
    </source>
</evidence>
<evidence type="ECO:0000259" key="8">
    <source>
        <dbReference type="PROSITE" id="PS51469"/>
    </source>
</evidence>
<evidence type="ECO:0000256" key="1">
    <source>
        <dbReference type="ARBA" id="ARBA00022692"/>
    </source>
</evidence>
<evidence type="ECO:0000256" key="4">
    <source>
        <dbReference type="ARBA" id="ARBA00023136"/>
    </source>
</evidence>
<dbReference type="Proteomes" id="UP000504632">
    <property type="component" value="Chromosome 13"/>
</dbReference>
<gene>
    <name evidence="10" type="primary">sun1b</name>
</gene>
<keyword evidence="4 7" id="KW-0472">Membrane</keyword>
<dbReference type="InParanoid" id="A0A6J2WQV1"/>
<dbReference type="CTD" id="553188"/>
<reference evidence="10" key="1">
    <citation type="submission" date="2025-08" db="UniProtKB">
        <authorList>
            <consortium name="RefSeq"/>
        </authorList>
    </citation>
    <scope>IDENTIFICATION</scope>
</reference>
<feature type="region of interest" description="Disordered" evidence="6">
    <location>
        <begin position="675"/>
        <end position="694"/>
    </location>
</feature>
<feature type="compositionally biased region" description="Low complexity" evidence="6">
    <location>
        <begin position="529"/>
        <end position="544"/>
    </location>
</feature>
<dbReference type="Pfam" id="PF07738">
    <property type="entry name" value="Sad1_UNC"/>
    <property type="match status" value="1"/>
</dbReference>
<proteinExistence type="predicted"/>
<dbReference type="GO" id="GO:0005637">
    <property type="term" value="C:nuclear inner membrane"/>
    <property type="evidence" value="ECO:0007669"/>
    <property type="project" value="UniProtKB-SubCell"/>
</dbReference>
<comment type="subcellular location">
    <subcellularLocation>
        <location evidence="5">Nucleus inner membrane</location>
        <topology evidence="5">Single-pass type II membrane protein</topology>
    </subcellularLocation>
</comment>
<dbReference type="PANTHER" id="PTHR12911:SF23">
    <property type="entry name" value="SUN DOMAIN-CONTAINING PROTEIN 1"/>
    <property type="match status" value="1"/>
</dbReference>
<keyword evidence="3" id="KW-0175">Coiled coil</keyword>
<feature type="compositionally biased region" description="Low complexity" evidence="6">
    <location>
        <begin position="106"/>
        <end position="116"/>
    </location>
</feature>
<keyword evidence="2 7" id="KW-1133">Transmembrane helix</keyword>
<feature type="compositionally biased region" description="Low complexity" evidence="6">
    <location>
        <begin position="89"/>
        <end position="98"/>
    </location>
</feature>
<feature type="transmembrane region" description="Helical" evidence="7">
    <location>
        <begin position="479"/>
        <end position="498"/>
    </location>
</feature>
<dbReference type="Gene3D" id="2.60.120.260">
    <property type="entry name" value="Galactose-binding domain-like"/>
    <property type="match status" value="1"/>
</dbReference>
<protein>
    <submittedName>
        <fullName evidence="10">SUN domain-containing protein 1 isoform X1</fullName>
    </submittedName>
</protein>
<accession>A0A6J2WQV1</accession>
<dbReference type="GeneID" id="115826335"/>
<feature type="region of interest" description="Disordered" evidence="6">
    <location>
        <begin position="529"/>
        <end position="555"/>
    </location>
</feature>
<keyword evidence="1 7" id="KW-0812">Transmembrane</keyword>
<dbReference type="GO" id="GO:0043495">
    <property type="term" value="F:protein-membrane adaptor activity"/>
    <property type="evidence" value="ECO:0007669"/>
    <property type="project" value="TreeGrafter"/>
</dbReference>
<dbReference type="PROSITE" id="PS51469">
    <property type="entry name" value="SUN"/>
    <property type="match status" value="1"/>
</dbReference>
<dbReference type="FunCoup" id="A0A6J2WQV1">
    <property type="interactions" value="273"/>
</dbReference>
<dbReference type="InterPro" id="IPR045119">
    <property type="entry name" value="SUN1-5"/>
</dbReference>
<keyword evidence="9" id="KW-1185">Reference proteome</keyword>
<organism evidence="9 10">
    <name type="scientific">Chanos chanos</name>
    <name type="common">Milkfish</name>
    <name type="synonym">Mugil chanos</name>
    <dbReference type="NCBI Taxonomy" id="29144"/>
    <lineage>
        <taxon>Eukaryota</taxon>
        <taxon>Metazoa</taxon>
        <taxon>Chordata</taxon>
        <taxon>Craniata</taxon>
        <taxon>Vertebrata</taxon>
        <taxon>Euteleostomi</taxon>
        <taxon>Actinopterygii</taxon>
        <taxon>Neopterygii</taxon>
        <taxon>Teleostei</taxon>
        <taxon>Ostariophysi</taxon>
        <taxon>Gonorynchiformes</taxon>
        <taxon>Chanidae</taxon>
        <taxon>Chanos</taxon>
    </lineage>
</organism>
<feature type="transmembrane region" description="Helical" evidence="7">
    <location>
        <begin position="391"/>
        <end position="410"/>
    </location>
</feature>
<evidence type="ECO:0000256" key="6">
    <source>
        <dbReference type="SAM" id="MobiDB-lite"/>
    </source>
</evidence>
<dbReference type="FunFam" id="2.60.120.260:FF:000009">
    <property type="entry name" value="SUN domain-containing protein 1 isoform X1"/>
    <property type="match status" value="1"/>
</dbReference>
<evidence type="ECO:0000313" key="9">
    <source>
        <dbReference type="Proteomes" id="UP000504632"/>
    </source>
</evidence>
<evidence type="ECO:0000256" key="2">
    <source>
        <dbReference type="ARBA" id="ARBA00022989"/>
    </source>
</evidence>
<feature type="compositionally biased region" description="Polar residues" evidence="6">
    <location>
        <begin position="134"/>
        <end position="155"/>
    </location>
</feature>
<evidence type="ECO:0000256" key="5">
    <source>
        <dbReference type="ARBA" id="ARBA00037816"/>
    </source>
</evidence>
<feature type="transmembrane region" description="Helical" evidence="7">
    <location>
        <begin position="449"/>
        <end position="472"/>
    </location>
</feature>
<dbReference type="RefSeq" id="XP_030645986.1">
    <property type="nucleotide sequence ID" value="XM_030790126.1"/>
</dbReference>
<feature type="domain" description="SUN" evidence="8">
    <location>
        <begin position="863"/>
        <end position="1024"/>
    </location>
</feature>
<dbReference type="PANTHER" id="PTHR12911">
    <property type="entry name" value="SAD1/UNC-84-LIKE PROTEIN-RELATED"/>
    <property type="match status" value="1"/>
</dbReference>
<dbReference type="AlphaFoldDB" id="A0A6J2WQV1"/>
<name>A0A6J2WQV1_CHACN</name>
<dbReference type="OrthoDB" id="342281at2759"/>
<dbReference type="Pfam" id="PF18580">
    <property type="entry name" value="HTH_SUN2"/>
    <property type="match status" value="1"/>
</dbReference>
<dbReference type="GO" id="GO:0034993">
    <property type="term" value="C:meiotic nuclear membrane microtubule tethering complex"/>
    <property type="evidence" value="ECO:0007669"/>
    <property type="project" value="TreeGrafter"/>
</dbReference>
<dbReference type="InterPro" id="IPR040994">
    <property type="entry name" value="Sun_CC2"/>
</dbReference>
<sequence length="1025" mass="112532">MSLQSDRRMTMDFSRLHTYTPPQCAPENTGYTYSLSSSYSSAALEFEKEHNIGPVYDSPRMSRRSLRLQTSGGLYGSDSVTDGQNHGHSYSSSSTSIRRSARSRRQQQQAGSDSGSPVLTRKSKSSSAQYSHSGATGDSSLLSRTQEESSVTEQTLLGHVWGSNLESHIKRRSRRSEHGSTRLNGDVSFTETHSAVVNGYICKDCCIGGERKDALTAFSSSCNASPSSSLSQSLAASASSSSTVYSLNKSRTHRAGFVRSVSESCVRHTRRAVASIVTVITLIFHNLWPFGGGAKGHESKGVLVSVWNGLRRLVTHTVSRMSVFKQRTLRKIRYRSNGHDGKAHSSYCGSMNVKDLVTEDAHLNLNGSLCDDCKGKQHMETQLGHSRSSRAVTLLSALWTLVTYAGWVPVYCVSRAVGAVGAAGGFVGRKLLSVLWQAIVSPGKAVTGAIWWLGTGWYQLVALMSLLNVFILTRLLPRLLKLLLLLLPFLLLLGLWYLGPSSFLCYLPAVNVSQWREGFISTFQSHKTASVSTPSSTPTSAPTPENIPPPATTQGVGQVAWLDPERLLKLEQRVAALGDVILLGEQRQQRQHGETAEQIQTLREQLNTHTDRHALGLWVASLVEPKLNTLKQELEQQAAHHAQAEEQYEVRQKGHSSRLAELEVLIGALAAKTEELRQKQEETPAATPPAPVSVGMAKEDHDALLSKVQRLEAEVGRIRDDLEGVSACKGKCGQFDTLHETVSAQVSDQVRQELQAALFGGETAGKGELRESLLQWLSTQYISNSDLHATLSALERNILANVSLQLDQNKQAPCAETVAQAVVQTAGAAGLSEEDVRLMVDNALRLYSQDRTGLVDYALESGGGSILSTRCSETYETKTALMSLFGIPLWYFSQSPRVVIQPDVYPGNCWAFKGSQGYLVIRLSLSVLPTAFCLEHIPKALSPTGNISSAPRHFTVYGLDDEYQEEGKLLGDYTYQEDGESLQIFPVQEKNEKAFQIIEMRVLSNWGHPEYTCLYRFRVHGQPRV</sequence>
<evidence type="ECO:0000313" key="10">
    <source>
        <dbReference type="RefSeq" id="XP_030645986.1"/>
    </source>
</evidence>
<feature type="compositionally biased region" description="Polar residues" evidence="6">
    <location>
        <begin position="72"/>
        <end position="88"/>
    </location>
</feature>
<evidence type="ECO:0000256" key="3">
    <source>
        <dbReference type="ARBA" id="ARBA00023054"/>
    </source>
</evidence>
<feature type="region of interest" description="Disordered" evidence="6">
    <location>
        <begin position="72"/>
        <end position="155"/>
    </location>
</feature>
<dbReference type="InterPro" id="IPR012919">
    <property type="entry name" value="SUN_dom"/>
</dbReference>